<sequence length="617" mass="66512">MTADDVVFAHAAKAVQNMSSANDGLSTANLFSQILGQAQGQKKMAITDSTVRTEAGNLIVAGSDTTVVTLTYLVWAVLRQPQLQARLEPEVCSLGPDLTFDELKRAPLLNSVIEETLRLYGAAPGALPRVVPEKGLSVRGYFIPQGVVVSTQAYTLHRDSTVFPDAHSVRDATEYGDACVGYGDDTELVADGHVSEDCLTLNIIRPAGTADCSNLPVLVWIYGGGFYAGTSRDQRYNMTFIVEHSLRMGKPIMAVSINYRLSGYGFLYSDKIAKAGLANLGLRDQRMALDWIQENIAGFGGNPDKVTIWGESAGALSVGYQLRAFNGRDDKLFHHAMADSGAIMGLGLGAATTQDIVKKVYDNVTETLGCHASADQLKCLRAVPADKFKDAIGASLTVPSGGRLAYQPLVDGDFIAASGIKQLKEGAFVKVPFIIGDNTDEGTTFSPFGINTEAELRSFLRELEFSEQDVSTLLELYPVGSMDLILHNLEPWNSTIGAQWSRVSSIIGDLLFIAPRYFSTRAWVNISDAPLYNFRHDATPNGVPEVWSATHFMEALFFFHSTDGVGYPDISAPFLGPNPFDNLPTAASALADTMCAMLVSFVHTGDPNTFSGGLDPS</sequence>
<dbReference type="InterPro" id="IPR019819">
    <property type="entry name" value="Carboxylesterase_B_CS"/>
</dbReference>
<evidence type="ECO:0000259" key="4">
    <source>
        <dbReference type="Pfam" id="PF00135"/>
    </source>
</evidence>
<reference evidence="5 6" key="1">
    <citation type="submission" date="2017-06" db="EMBL/GenBank/DDBJ databases">
        <title>Comparative genomic analysis of Ambrosia Fusariam Clade fungi.</title>
        <authorList>
            <person name="Stajich J.E."/>
            <person name="Carrillo J."/>
            <person name="Kijimoto T."/>
            <person name="Eskalen A."/>
            <person name="O'Donnell K."/>
            <person name="Kasson M."/>
        </authorList>
    </citation>
    <scope>NUCLEOTIDE SEQUENCE [LARGE SCALE GENOMIC DNA]</scope>
    <source>
        <strain evidence="5 6">NRRL62606</strain>
    </source>
</reference>
<dbReference type="PROSITE" id="PS00122">
    <property type="entry name" value="CARBOXYLESTERASE_B_1"/>
    <property type="match status" value="1"/>
</dbReference>
<dbReference type="InterPro" id="IPR029058">
    <property type="entry name" value="AB_hydrolase_fold"/>
</dbReference>
<dbReference type="GO" id="GO:0016787">
    <property type="term" value="F:hydrolase activity"/>
    <property type="evidence" value="ECO:0007669"/>
    <property type="project" value="UniProtKB-KW"/>
</dbReference>
<keyword evidence="6" id="KW-1185">Reference proteome</keyword>
<dbReference type="InterPro" id="IPR050309">
    <property type="entry name" value="Type-B_Carboxylest/Lipase"/>
</dbReference>
<dbReference type="InterPro" id="IPR002018">
    <property type="entry name" value="CarbesteraseB"/>
</dbReference>
<dbReference type="GO" id="GO:0020037">
    <property type="term" value="F:heme binding"/>
    <property type="evidence" value="ECO:0007669"/>
    <property type="project" value="InterPro"/>
</dbReference>
<dbReference type="EC" id="3.1.1.-" evidence="3"/>
<dbReference type="GO" id="GO:0005506">
    <property type="term" value="F:iron ion binding"/>
    <property type="evidence" value="ECO:0007669"/>
    <property type="project" value="InterPro"/>
</dbReference>
<dbReference type="GO" id="GO:0004497">
    <property type="term" value="F:monooxygenase activity"/>
    <property type="evidence" value="ECO:0007669"/>
    <property type="project" value="InterPro"/>
</dbReference>
<dbReference type="GO" id="GO:0016705">
    <property type="term" value="F:oxidoreductase activity, acting on paired donors, with incorporation or reduction of molecular oxygen"/>
    <property type="evidence" value="ECO:0007669"/>
    <property type="project" value="InterPro"/>
</dbReference>
<name>A0A428RTF6_9HYPO</name>
<feature type="domain" description="Carboxylesterase type B" evidence="4">
    <location>
        <begin position="168"/>
        <end position="609"/>
    </location>
</feature>
<dbReference type="InterPro" id="IPR036396">
    <property type="entry name" value="Cyt_P450_sf"/>
</dbReference>
<dbReference type="EMBL" id="NKCL01000136">
    <property type="protein sequence ID" value="RSL80793.1"/>
    <property type="molecule type" value="Genomic_DNA"/>
</dbReference>
<organism evidence="5 6">
    <name type="scientific">Fusarium floridanum</name>
    <dbReference type="NCBI Taxonomy" id="1325733"/>
    <lineage>
        <taxon>Eukaryota</taxon>
        <taxon>Fungi</taxon>
        <taxon>Dikarya</taxon>
        <taxon>Ascomycota</taxon>
        <taxon>Pezizomycotina</taxon>
        <taxon>Sordariomycetes</taxon>
        <taxon>Hypocreomycetidae</taxon>
        <taxon>Hypocreales</taxon>
        <taxon>Nectriaceae</taxon>
        <taxon>Fusarium</taxon>
        <taxon>Fusarium solani species complex</taxon>
    </lineage>
</organism>
<dbReference type="AlphaFoldDB" id="A0A428RTF6"/>
<dbReference type="Gene3D" id="1.10.630.10">
    <property type="entry name" value="Cytochrome P450"/>
    <property type="match status" value="1"/>
</dbReference>
<protein>
    <recommendedName>
        <fullName evidence="3">Carboxylic ester hydrolase</fullName>
        <ecNumber evidence="3">3.1.1.-</ecNumber>
    </recommendedName>
</protein>
<dbReference type="InterPro" id="IPR019826">
    <property type="entry name" value="Carboxylesterase_B_AS"/>
</dbReference>
<dbReference type="PANTHER" id="PTHR11559">
    <property type="entry name" value="CARBOXYLESTERASE"/>
    <property type="match status" value="1"/>
</dbReference>
<evidence type="ECO:0000256" key="2">
    <source>
        <dbReference type="ARBA" id="ARBA00022801"/>
    </source>
</evidence>
<dbReference type="Proteomes" id="UP000287972">
    <property type="component" value="Unassembled WGS sequence"/>
</dbReference>
<comment type="similarity">
    <text evidence="1 3">Belongs to the type-B carboxylesterase/lipase family.</text>
</comment>
<dbReference type="Gene3D" id="3.40.50.1820">
    <property type="entry name" value="alpha/beta hydrolase"/>
    <property type="match status" value="1"/>
</dbReference>
<dbReference type="InterPro" id="IPR002401">
    <property type="entry name" value="Cyt_P450_E_grp-I"/>
</dbReference>
<dbReference type="PROSITE" id="PS00941">
    <property type="entry name" value="CARBOXYLESTERASE_B_2"/>
    <property type="match status" value="1"/>
</dbReference>
<dbReference type="SUPFAM" id="SSF48264">
    <property type="entry name" value="Cytochrome P450"/>
    <property type="match status" value="1"/>
</dbReference>
<keyword evidence="2 3" id="KW-0378">Hydrolase</keyword>
<evidence type="ECO:0000313" key="6">
    <source>
        <dbReference type="Proteomes" id="UP000287972"/>
    </source>
</evidence>
<evidence type="ECO:0000256" key="1">
    <source>
        <dbReference type="ARBA" id="ARBA00005964"/>
    </source>
</evidence>
<evidence type="ECO:0000256" key="3">
    <source>
        <dbReference type="RuleBase" id="RU361235"/>
    </source>
</evidence>
<dbReference type="SUPFAM" id="SSF53474">
    <property type="entry name" value="alpha/beta-Hydrolases"/>
    <property type="match status" value="1"/>
</dbReference>
<gene>
    <name evidence="5" type="ORF">CEP51_006288</name>
</gene>
<proteinExistence type="inferred from homology"/>
<evidence type="ECO:0000313" key="5">
    <source>
        <dbReference type="EMBL" id="RSL80793.1"/>
    </source>
</evidence>
<dbReference type="Pfam" id="PF00135">
    <property type="entry name" value="COesterase"/>
    <property type="match status" value="1"/>
</dbReference>
<accession>A0A428RTF6</accession>
<comment type="caution">
    <text evidence="5">The sequence shown here is derived from an EMBL/GenBank/DDBJ whole genome shotgun (WGS) entry which is preliminary data.</text>
</comment>
<dbReference type="PRINTS" id="PR00463">
    <property type="entry name" value="EP450I"/>
</dbReference>